<comment type="similarity">
    <text evidence="5">Belongs to the class-II pyridoxal-phosphate-dependent aminotransferase family. MalY/PatB cystathionine beta-lyase subfamily.</text>
</comment>
<evidence type="ECO:0000256" key="3">
    <source>
        <dbReference type="ARBA" id="ARBA00022898"/>
    </source>
</evidence>
<dbReference type="Gene3D" id="3.90.1150.10">
    <property type="entry name" value="Aspartate Aminotransferase, domain 1"/>
    <property type="match status" value="1"/>
</dbReference>
<dbReference type="Pfam" id="PF00155">
    <property type="entry name" value="Aminotran_1_2"/>
    <property type="match status" value="1"/>
</dbReference>
<dbReference type="SUPFAM" id="SSF53383">
    <property type="entry name" value="PLP-dependent transferases"/>
    <property type="match status" value="1"/>
</dbReference>
<dbReference type="RefSeq" id="WP_213235095.1">
    <property type="nucleotide sequence ID" value="NZ_JAHBCL010000002.1"/>
</dbReference>
<dbReference type="InterPro" id="IPR015421">
    <property type="entry name" value="PyrdxlP-dep_Trfase_major"/>
</dbReference>
<dbReference type="InterPro" id="IPR015422">
    <property type="entry name" value="PyrdxlP-dep_Trfase_small"/>
</dbReference>
<dbReference type="PANTHER" id="PTHR43525:SF1">
    <property type="entry name" value="PROTEIN MALY"/>
    <property type="match status" value="1"/>
</dbReference>
<keyword evidence="8" id="KW-1185">Reference proteome</keyword>
<keyword evidence="7" id="KW-0032">Aminotransferase</keyword>
<dbReference type="EC" id="4.4.1.13" evidence="2"/>
<evidence type="ECO:0000256" key="1">
    <source>
        <dbReference type="ARBA" id="ARBA00001933"/>
    </source>
</evidence>
<dbReference type="EMBL" id="JAHBCL010000002">
    <property type="protein sequence ID" value="MBS7525306.1"/>
    <property type="molecule type" value="Genomic_DNA"/>
</dbReference>
<keyword evidence="4" id="KW-0456">Lyase</keyword>
<dbReference type="InterPro" id="IPR027619">
    <property type="entry name" value="C-S_lyase_PatB-like"/>
</dbReference>
<comment type="cofactor">
    <cofactor evidence="1">
        <name>pyridoxal 5'-phosphate</name>
        <dbReference type="ChEBI" id="CHEBI:597326"/>
    </cofactor>
</comment>
<comment type="caution">
    <text evidence="7">The sequence shown here is derived from an EMBL/GenBank/DDBJ whole genome shotgun (WGS) entry which is preliminary data.</text>
</comment>
<accession>A0ABS5PLS6</accession>
<dbReference type="GO" id="GO:0008483">
    <property type="term" value="F:transaminase activity"/>
    <property type="evidence" value="ECO:0007669"/>
    <property type="project" value="UniProtKB-KW"/>
</dbReference>
<evidence type="ECO:0000256" key="4">
    <source>
        <dbReference type="ARBA" id="ARBA00023239"/>
    </source>
</evidence>
<evidence type="ECO:0000256" key="5">
    <source>
        <dbReference type="ARBA" id="ARBA00037974"/>
    </source>
</evidence>
<proteinExistence type="inferred from homology"/>
<keyword evidence="7" id="KW-0808">Transferase</keyword>
<dbReference type="InterPro" id="IPR015424">
    <property type="entry name" value="PyrdxlP-dep_Trfase"/>
</dbReference>
<feature type="domain" description="Aminotransferase class I/classII large" evidence="6">
    <location>
        <begin position="30"/>
        <end position="378"/>
    </location>
</feature>
<protein>
    <recommendedName>
        <fullName evidence="2">cysteine-S-conjugate beta-lyase</fullName>
        <ecNumber evidence="2">4.4.1.13</ecNumber>
    </recommendedName>
</protein>
<dbReference type="PANTHER" id="PTHR43525">
    <property type="entry name" value="PROTEIN MALY"/>
    <property type="match status" value="1"/>
</dbReference>
<gene>
    <name evidence="7" type="ORF">KHM83_01300</name>
</gene>
<evidence type="ECO:0000259" key="6">
    <source>
        <dbReference type="Pfam" id="PF00155"/>
    </source>
</evidence>
<reference evidence="7 8" key="1">
    <citation type="submission" date="2021-05" db="EMBL/GenBank/DDBJ databases">
        <title>Fusibacter ferrireducens sp. nov., an anaerobic, sulfur- and Fe-reducing bacterium isolated from the mangrove sediment.</title>
        <authorList>
            <person name="Qiu D."/>
        </authorList>
    </citation>
    <scope>NUCLEOTIDE SEQUENCE [LARGE SCALE GENOMIC DNA]</scope>
    <source>
        <strain evidence="7 8">DSM 12116</strain>
    </source>
</reference>
<evidence type="ECO:0000256" key="2">
    <source>
        <dbReference type="ARBA" id="ARBA00012224"/>
    </source>
</evidence>
<dbReference type="Proteomes" id="UP000746471">
    <property type="component" value="Unassembled WGS sequence"/>
</dbReference>
<name>A0ABS5PLS6_9FIRM</name>
<keyword evidence="3" id="KW-0663">Pyridoxal phosphate</keyword>
<organism evidence="7 8">
    <name type="scientific">Fusibacter paucivorans</name>
    <dbReference type="NCBI Taxonomy" id="76009"/>
    <lineage>
        <taxon>Bacteria</taxon>
        <taxon>Bacillati</taxon>
        <taxon>Bacillota</taxon>
        <taxon>Clostridia</taxon>
        <taxon>Eubacteriales</taxon>
        <taxon>Eubacteriales Family XII. Incertae Sedis</taxon>
        <taxon>Fusibacter</taxon>
    </lineage>
</organism>
<dbReference type="NCBIfam" id="TIGR04350">
    <property type="entry name" value="C_S_lyase_PatB"/>
    <property type="match status" value="1"/>
</dbReference>
<dbReference type="InterPro" id="IPR004839">
    <property type="entry name" value="Aminotransferase_I/II_large"/>
</dbReference>
<evidence type="ECO:0000313" key="8">
    <source>
        <dbReference type="Proteomes" id="UP000746471"/>
    </source>
</evidence>
<sequence length="391" mass="44214">MSYNFNQVNNRRNTNSLKWDVAENELPLWVADMDFQTAPCIVEALEKRVKTGIFGYTIVPDAWYHAIQKWWQRRYQYEIDESWLIFSTGVVPAISTAVKRLTNVGDNVVLQTPVYNIFFNSVVNHGRHVLENKLQYEDGNYTIDFKDLEAKLAHPQTTMMILCNPHNPIGKLWDRETLSHIGELCDRYHVTVIADEIHCDLTKPGKKYTPFAAVSEQCAMVSVSCYSATKAFSIPGLQSAIISIPNEALRAKMSRGLNSDEVAEPNAFAAEAVIAAFNEGEAWLEALNAYIEANKNTVRVFLEKELPAIKMVDSEATYLLWLDMCAVDPNATEIYHFLRARVGLYLSDGSQFGGNGSQFLRMNIACPEETLIEALKRLKTGIDAYQQKDVH</sequence>
<evidence type="ECO:0000313" key="7">
    <source>
        <dbReference type="EMBL" id="MBS7525306.1"/>
    </source>
</evidence>
<dbReference type="Gene3D" id="3.40.640.10">
    <property type="entry name" value="Type I PLP-dependent aspartate aminotransferase-like (Major domain)"/>
    <property type="match status" value="1"/>
</dbReference>
<dbReference type="InterPro" id="IPR051798">
    <property type="entry name" value="Class-II_PLP-Dep_Aminotrans"/>
</dbReference>
<dbReference type="CDD" id="cd00609">
    <property type="entry name" value="AAT_like"/>
    <property type="match status" value="1"/>
</dbReference>